<feature type="compositionally biased region" description="Basic and acidic residues" evidence="1">
    <location>
        <begin position="1"/>
        <end position="10"/>
    </location>
</feature>
<evidence type="ECO:0000256" key="1">
    <source>
        <dbReference type="SAM" id="MobiDB-lite"/>
    </source>
</evidence>
<accession>A0A7C8MHB7</accession>
<proteinExistence type="predicted"/>
<gene>
    <name evidence="2" type="ORF">BDV95DRAFT_589268</name>
</gene>
<dbReference type="Proteomes" id="UP000481861">
    <property type="component" value="Unassembled WGS sequence"/>
</dbReference>
<keyword evidence="3" id="KW-1185">Reference proteome</keyword>
<name>A0A7C8MHB7_9PLEO</name>
<evidence type="ECO:0000313" key="2">
    <source>
        <dbReference type="EMBL" id="KAF2878316.1"/>
    </source>
</evidence>
<comment type="caution">
    <text evidence="2">The sequence shown here is derived from an EMBL/GenBank/DDBJ whole genome shotgun (WGS) entry which is preliminary data.</text>
</comment>
<reference evidence="2 3" key="1">
    <citation type="submission" date="2020-01" db="EMBL/GenBank/DDBJ databases">
        <authorList>
            <consortium name="DOE Joint Genome Institute"/>
            <person name="Haridas S."/>
            <person name="Albert R."/>
            <person name="Binder M."/>
            <person name="Bloem J."/>
            <person name="Labutti K."/>
            <person name="Salamov A."/>
            <person name="Andreopoulos B."/>
            <person name="Baker S.E."/>
            <person name="Barry K."/>
            <person name="Bills G."/>
            <person name="Bluhm B.H."/>
            <person name="Cannon C."/>
            <person name="Castanera R."/>
            <person name="Culley D.E."/>
            <person name="Daum C."/>
            <person name="Ezra D."/>
            <person name="Gonzalez J.B."/>
            <person name="Henrissat B."/>
            <person name="Kuo A."/>
            <person name="Liang C."/>
            <person name="Lipzen A."/>
            <person name="Lutzoni F."/>
            <person name="Magnuson J."/>
            <person name="Mondo S."/>
            <person name="Nolan M."/>
            <person name="Ohm R."/>
            <person name="Pangilinan J."/>
            <person name="Park H.-J.H."/>
            <person name="Ramirez L."/>
            <person name="Alfaro M."/>
            <person name="Sun H."/>
            <person name="Tritt A."/>
            <person name="Yoshinaga Y."/>
            <person name="Zwiers L.-H.L."/>
            <person name="Turgeon B.G."/>
            <person name="Goodwin S.B."/>
            <person name="Spatafora J.W."/>
            <person name="Crous P.W."/>
            <person name="Grigoriev I.V."/>
        </authorList>
    </citation>
    <scope>NUCLEOTIDE SEQUENCE [LARGE SCALE GENOMIC DNA]</scope>
    <source>
        <strain evidence="2 3">CBS 611.86</strain>
    </source>
</reference>
<protein>
    <submittedName>
        <fullName evidence="2">Uncharacterized protein</fullName>
    </submittedName>
</protein>
<dbReference type="EMBL" id="JAADJZ010000001">
    <property type="protein sequence ID" value="KAF2878316.1"/>
    <property type="molecule type" value="Genomic_DNA"/>
</dbReference>
<feature type="region of interest" description="Disordered" evidence="1">
    <location>
        <begin position="1"/>
        <end position="33"/>
    </location>
</feature>
<dbReference type="AlphaFoldDB" id="A0A7C8MHB7"/>
<evidence type="ECO:0000313" key="3">
    <source>
        <dbReference type="Proteomes" id="UP000481861"/>
    </source>
</evidence>
<organism evidence="2 3">
    <name type="scientific">Massariosphaeria phaeospora</name>
    <dbReference type="NCBI Taxonomy" id="100035"/>
    <lineage>
        <taxon>Eukaryota</taxon>
        <taxon>Fungi</taxon>
        <taxon>Dikarya</taxon>
        <taxon>Ascomycota</taxon>
        <taxon>Pezizomycotina</taxon>
        <taxon>Dothideomycetes</taxon>
        <taxon>Pleosporomycetidae</taxon>
        <taxon>Pleosporales</taxon>
        <taxon>Pleosporales incertae sedis</taxon>
        <taxon>Massariosphaeria</taxon>
    </lineage>
</organism>
<sequence>MTASNYDKEASGSAAPTAPANVSSRNSKRSGVGCSGHLAVVRSRASGVGVGVEQRKATCMLQLPVITSCQCDFGGLPFARAANENSHRLADGPVPGRSLLLTAMHPGRNRGVNSQNFQRATELQGNRVYVGALALLCGRCQFAGPLMAVLGYH</sequence>